<keyword evidence="3" id="KW-1185">Reference proteome</keyword>
<dbReference type="InterPro" id="IPR049241">
    <property type="entry name" value="DUF6876"/>
</dbReference>
<protein>
    <recommendedName>
        <fullName evidence="1">DUF6876 domain-containing protein</fullName>
    </recommendedName>
</protein>
<reference evidence="2" key="2">
    <citation type="journal article" date="2019" name="Genome Biol. Evol.">
        <title>Day and night: Metabolic profiles and evolutionary relationships of six axenic non-marine cyanobacteria.</title>
        <authorList>
            <person name="Will S.E."/>
            <person name="Henke P."/>
            <person name="Boedeker C."/>
            <person name="Huang S."/>
            <person name="Brinkmann H."/>
            <person name="Rohde M."/>
            <person name="Jarek M."/>
            <person name="Friedl T."/>
            <person name="Seufert S."/>
            <person name="Schumacher M."/>
            <person name="Overmann J."/>
            <person name="Neumann-Schaal M."/>
            <person name="Petersen J."/>
        </authorList>
    </citation>
    <scope>NUCLEOTIDE SEQUENCE [LARGE SCALE GENOMIC DNA]</scope>
    <source>
        <strain evidence="2">PCC 7102</strain>
    </source>
</reference>
<dbReference type="AlphaFoldDB" id="A0A3S1CHY6"/>
<dbReference type="RefSeq" id="WP_127083132.1">
    <property type="nucleotide sequence ID" value="NZ_RSCL01000012.1"/>
</dbReference>
<organism evidence="2 3">
    <name type="scientific">Dulcicalothrix desertica PCC 7102</name>
    <dbReference type="NCBI Taxonomy" id="232991"/>
    <lineage>
        <taxon>Bacteria</taxon>
        <taxon>Bacillati</taxon>
        <taxon>Cyanobacteriota</taxon>
        <taxon>Cyanophyceae</taxon>
        <taxon>Nostocales</taxon>
        <taxon>Calotrichaceae</taxon>
        <taxon>Dulcicalothrix</taxon>
    </lineage>
</organism>
<proteinExistence type="predicted"/>
<accession>A0A3S1CHY6</accession>
<dbReference type="Pfam" id="PF21781">
    <property type="entry name" value="DUF6876"/>
    <property type="match status" value="1"/>
</dbReference>
<dbReference type="EMBL" id="RSCL01000012">
    <property type="protein sequence ID" value="RUT03854.1"/>
    <property type="molecule type" value="Genomic_DNA"/>
</dbReference>
<comment type="caution">
    <text evidence="2">The sequence shown here is derived from an EMBL/GenBank/DDBJ whole genome shotgun (WGS) entry which is preliminary data.</text>
</comment>
<evidence type="ECO:0000313" key="3">
    <source>
        <dbReference type="Proteomes" id="UP000271624"/>
    </source>
</evidence>
<evidence type="ECO:0000313" key="2">
    <source>
        <dbReference type="EMBL" id="RUT03854.1"/>
    </source>
</evidence>
<gene>
    <name evidence="2" type="ORF">DSM106972_047680</name>
</gene>
<feature type="domain" description="DUF6876" evidence="1">
    <location>
        <begin position="6"/>
        <end position="120"/>
    </location>
</feature>
<dbReference type="OrthoDB" id="1255124at2"/>
<evidence type="ECO:0000259" key="1">
    <source>
        <dbReference type="Pfam" id="PF21781"/>
    </source>
</evidence>
<name>A0A3S1CHY6_9CYAN</name>
<reference evidence="2" key="1">
    <citation type="submission" date="2018-12" db="EMBL/GenBank/DDBJ databases">
        <authorList>
            <person name="Will S."/>
            <person name="Neumann-Schaal M."/>
            <person name="Henke P."/>
        </authorList>
    </citation>
    <scope>NUCLEOTIDE SEQUENCE</scope>
    <source>
        <strain evidence="2">PCC 7102</strain>
    </source>
</reference>
<sequence>MESAEQITAKLKRFVGSDEIYKHWLGIKYTSGIKYLAEAAECFWLLDAIASHQNAKLLSLPQLREFQIWRLLVQEKSGVLICEWDTNQEVLRQEIPYTNFPLPRIKLYLIEKVLLLPSEY</sequence>
<dbReference type="Proteomes" id="UP000271624">
    <property type="component" value="Unassembled WGS sequence"/>
</dbReference>